<sequence>TPLSPISPLDPDFGTESHSSISMDLSIKRDDAHYVHLLGAIRALHDEVVRAWVLERPAEPPMHAPQLHLLAHFADHRPGLFQ</sequence>
<evidence type="ECO:0000313" key="1">
    <source>
        <dbReference type="EMBL" id="KIK99440.1"/>
    </source>
</evidence>
<feature type="non-terminal residue" evidence="1">
    <location>
        <position position="82"/>
    </location>
</feature>
<proteinExistence type="predicted"/>
<evidence type="ECO:0000313" key="2">
    <source>
        <dbReference type="Proteomes" id="UP000054538"/>
    </source>
</evidence>
<dbReference type="InParanoid" id="A0A0D0ECI7"/>
<gene>
    <name evidence="1" type="ORF">PAXRUDRAFT_62688</name>
</gene>
<feature type="non-terminal residue" evidence="1">
    <location>
        <position position="1"/>
    </location>
</feature>
<name>A0A0D0ECI7_9AGAM</name>
<dbReference type="AlphaFoldDB" id="A0A0D0ECI7"/>
<dbReference type="OrthoDB" id="10531602at2759"/>
<dbReference type="HOGENOM" id="CLU_2564696_0_0_1"/>
<dbReference type="EMBL" id="KN824859">
    <property type="protein sequence ID" value="KIK99440.1"/>
    <property type="molecule type" value="Genomic_DNA"/>
</dbReference>
<keyword evidence="2" id="KW-1185">Reference proteome</keyword>
<protein>
    <submittedName>
        <fullName evidence="1">Unplaced genomic scaffold scaffold_37, whole genome shotgun sequence</fullName>
    </submittedName>
</protein>
<reference evidence="1 2" key="1">
    <citation type="submission" date="2014-04" db="EMBL/GenBank/DDBJ databases">
        <authorList>
            <consortium name="DOE Joint Genome Institute"/>
            <person name="Kuo A."/>
            <person name="Kohler A."/>
            <person name="Jargeat P."/>
            <person name="Nagy L.G."/>
            <person name="Floudas D."/>
            <person name="Copeland A."/>
            <person name="Barry K.W."/>
            <person name="Cichocki N."/>
            <person name="Veneault-Fourrey C."/>
            <person name="LaButti K."/>
            <person name="Lindquist E.A."/>
            <person name="Lipzen A."/>
            <person name="Lundell T."/>
            <person name="Morin E."/>
            <person name="Murat C."/>
            <person name="Sun H."/>
            <person name="Tunlid A."/>
            <person name="Henrissat B."/>
            <person name="Grigoriev I.V."/>
            <person name="Hibbett D.S."/>
            <person name="Martin F."/>
            <person name="Nordberg H.P."/>
            <person name="Cantor M.N."/>
            <person name="Hua S.X."/>
        </authorList>
    </citation>
    <scope>NUCLEOTIDE SEQUENCE [LARGE SCALE GENOMIC DNA]</scope>
    <source>
        <strain evidence="1 2">Ve08.2h10</strain>
    </source>
</reference>
<reference evidence="2" key="2">
    <citation type="submission" date="2015-01" db="EMBL/GenBank/DDBJ databases">
        <title>Evolutionary Origins and Diversification of the Mycorrhizal Mutualists.</title>
        <authorList>
            <consortium name="DOE Joint Genome Institute"/>
            <consortium name="Mycorrhizal Genomics Consortium"/>
            <person name="Kohler A."/>
            <person name="Kuo A."/>
            <person name="Nagy L.G."/>
            <person name="Floudas D."/>
            <person name="Copeland A."/>
            <person name="Barry K.W."/>
            <person name="Cichocki N."/>
            <person name="Veneault-Fourrey C."/>
            <person name="LaButti K."/>
            <person name="Lindquist E.A."/>
            <person name="Lipzen A."/>
            <person name="Lundell T."/>
            <person name="Morin E."/>
            <person name="Murat C."/>
            <person name="Riley R."/>
            <person name="Ohm R."/>
            <person name="Sun H."/>
            <person name="Tunlid A."/>
            <person name="Henrissat B."/>
            <person name="Grigoriev I.V."/>
            <person name="Hibbett D.S."/>
            <person name="Martin F."/>
        </authorList>
    </citation>
    <scope>NUCLEOTIDE SEQUENCE [LARGE SCALE GENOMIC DNA]</scope>
    <source>
        <strain evidence="2">Ve08.2h10</strain>
    </source>
</reference>
<organism evidence="1 2">
    <name type="scientific">Paxillus rubicundulus Ve08.2h10</name>
    <dbReference type="NCBI Taxonomy" id="930991"/>
    <lineage>
        <taxon>Eukaryota</taxon>
        <taxon>Fungi</taxon>
        <taxon>Dikarya</taxon>
        <taxon>Basidiomycota</taxon>
        <taxon>Agaricomycotina</taxon>
        <taxon>Agaricomycetes</taxon>
        <taxon>Agaricomycetidae</taxon>
        <taxon>Boletales</taxon>
        <taxon>Paxilineae</taxon>
        <taxon>Paxillaceae</taxon>
        <taxon>Paxillus</taxon>
    </lineage>
</organism>
<dbReference type="Proteomes" id="UP000054538">
    <property type="component" value="Unassembled WGS sequence"/>
</dbReference>
<accession>A0A0D0ECI7</accession>